<dbReference type="Pfam" id="PF02780">
    <property type="entry name" value="Transketolase_C"/>
    <property type="match status" value="1"/>
</dbReference>
<dbReference type="PANTHER" id="PTHR43257:SF2">
    <property type="entry name" value="PYRUVATE DEHYDROGENASE E1 COMPONENT SUBUNIT BETA"/>
    <property type="match status" value="1"/>
</dbReference>
<dbReference type="InterPro" id="IPR005475">
    <property type="entry name" value="Transketolase-like_Pyr-bd"/>
</dbReference>
<protein>
    <submittedName>
        <fullName evidence="5">2-oxoisovalerate dehydrogenase</fullName>
    </submittedName>
</protein>
<evidence type="ECO:0000256" key="1">
    <source>
        <dbReference type="ARBA" id="ARBA00001964"/>
    </source>
</evidence>
<keyword evidence="3" id="KW-0786">Thiamine pyrophosphate</keyword>
<dbReference type="PANTHER" id="PTHR43257">
    <property type="entry name" value="PYRUVATE DEHYDROGENASE E1 COMPONENT BETA SUBUNIT"/>
    <property type="match status" value="1"/>
</dbReference>
<dbReference type="Proteomes" id="UP000050482">
    <property type="component" value="Unassembled WGS sequence"/>
</dbReference>
<gene>
    <name evidence="5" type="ORF">AN477_19190</name>
</gene>
<keyword evidence="6" id="KW-1185">Reference proteome</keyword>
<sequence>MTEMTLVQAVNDALRTALQSDDRVILLGEDIGKNGGVFRATEGLQARFGEQRVVDTPLAEAGIIGTSVGLAAGGMKPIPEIQFMGFIYPGFEQIVSHVARLRMRSRSRFTAPMVIRVPYGGRIRAPELHSESTETFFAHTPGLTVVTPSNPYDAKGLLLSAVQSDDPVIFLEPMHIYRSFRQSVPEEPYIVPIGSAQIVKPGRDVTVITWGAMVRDVLDATAKVEATRGIEVEVIDLRTLAPWDEETVFASVNKTGRAVIVHEAVLNLGLGAELAARISEECVLQLEAPVTRVGGLNVPVPLFQLEDLHAPTHARIQRGIDKVLDF</sequence>
<evidence type="ECO:0000256" key="2">
    <source>
        <dbReference type="ARBA" id="ARBA00023002"/>
    </source>
</evidence>
<evidence type="ECO:0000256" key="3">
    <source>
        <dbReference type="ARBA" id="ARBA00023052"/>
    </source>
</evidence>
<feature type="domain" description="Transketolase-like pyrimidine-binding" evidence="4">
    <location>
        <begin position="4"/>
        <end position="179"/>
    </location>
</feature>
<dbReference type="InterPro" id="IPR033248">
    <property type="entry name" value="Transketolase_C"/>
</dbReference>
<dbReference type="GO" id="GO:0016491">
    <property type="term" value="F:oxidoreductase activity"/>
    <property type="evidence" value="ECO:0007669"/>
    <property type="project" value="UniProtKB-KW"/>
</dbReference>
<evidence type="ECO:0000313" key="6">
    <source>
        <dbReference type="Proteomes" id="UP000050482"/>
    </source>
</evidence>
<dbReference type="OrthoDB" id="9771835at2"/>
<accession>A0A0N8PNQ3</accession>
<dbReference type="SUPFAM" id="SSF52922">
    <property type="entry name" value="TK C-terminal domain-like"/>
    <property type="match status" value="1"/>
</dbReference>
<comment type="cofactor">
    <cofactor evidence="1">
        <name>thiamine diphosphate</name>
        <dbReference type="ChEBI" id="CHEBI:58937"/>
    </cofactor>
</comment>
<dbReference type="InterPro" id="IPR029061">
    <property type="entry name" value="THDP-binding"/>
</dbReference>
<dbReference type="EMBL" id="LJCO01000082">
    <property type="protein sequence ID" value="KPV42165.1"/>
    <property type="molecule type" value="Genomic_DNA"/>
</dbReference>
<dbReference type="PATRIC" id="fig|471514.4.peg.1525"/>
<dbReference type="Gene3D" id="3.40.50.970">
    <property type="match status" value="1"/>
</dbReference>
<dbReference type="Gene3D" id="3.40.50.920">
    <property type="match status" value="1"/>
</dbReference>
<name>A0A0N8PNQ3_9BACL</name>
<dbReference type="RefSeq" id="WP_054970795.1">
    <property type="nucleotide sequence ID" value="NZ_LJCO01000082.1"/>
</dbReference>
<proteinExistence type="predicted"/>
<organism evidence="5 6">
    <name type="scientific">Alicyclobacillus ferrooxydans</name>
    <dbReference type="NCBI Taxonomy" id="471514"/>
    <lineage>
        <taxon>Bacteria</taxon>
        <taxon>Bacillati</taxon>
        <taxon>Bacillota</taxon>
        <taxon>Bacilli</taxon>
        <taxon>Bacillales</taxon>
        <taxon>Alicyclobacillaceae</taxon>
        <taxon>Alicyclobacillus</taxon>
    </lineage>
</organism>
<keyword evidence="2" id="KW-0560">Oxidoreductase</keyword>
<dbReference type="SUPFAM" id="SSF52518">
    <property type="entry name" value="Thiamin diphosphate-binding fold (THDP-binding)"/>
    <property type="match status" value="1"/>
</dbReference>
<dbReference type="FunFam" id="3.40.50.920:FF:000001">
    <property type="entry name" value="Pyruvate dehydrogenase E1 beta subunit"/>
    <property type="match status" value="1"/>
</dbReference>
<evidence type="ECO:0000313" key="5">
    <source>
        <dbReference type="EMBL" id="KPV42165.1"/>
    </source>
</evidence>
<dbReference type="STRING" id="471514.AN477_19190"/>
<dbReference type="FunFam" id="3.40.50.970:FF:000001">
    <property type="entry name" value="Pyruvate dehydrogenase E1 beta subunit"/>
    <property type="match status" value="1"/>
</dbReference>
<reference evidence="5 6" key="1">
    <citation type="submission" date="2015-09" db="EMBL/GenBank/DDBJ databases">
        <title>Draft genome sequence of Alicyclobacillus ferrooxydans DSM 22381.</title>
        <authorList>
            <person name="Hemp J."/>
        </authorList>
    </citation>
    <scope>NUCLEOTIDE SEQUENCE [LARGE SCALE GENOMIC DNA]</scope>
    <source>
        <strain evidence="5 6">TC-34</strain>
    </source>
</reference>
<dbReference type="SMART" id="SM00861">
    <property type="entry name" value="Transket_pyr"/>
    <property type="match status" value="1"/>
</dbReference>
<dbReference type="AlphaFoldDB" id="A0A0N8PNQ3"/>
<dbReference type="Pfam" id="PF02779">
    <property type="entry name" value="Transket_pyr"/>
    <property type="match status" value="1"/>
</dbReference>
<dbReference type="CDD" id="cd07036">
    <property type="entry name" value="TPP_PYR_E1-PDHc-beta_like"/>
    <property type="match status" value="1"/>
</dbReference>
<evidence type="ECO:0000259" key="4">
    <source>
        <dbReference type="SMART" id="SM00861"/>
    </source>
</evidence>
<comment type="caution">
    <text evidence="5">The sequence shown here is derived from an EMBL/GenBank/DDBJ whole genome shotgun (WGS) entry which is preliminary data.</text>
</comment>
<dbReference type="InterPro" id="IPR009014">
    <property type="entry name" value="Transketo_C/PFOR_II"/>
</dbReference>